<feature type="active site" description="Charge relay system" evidence="6 7">
    <location>
        <position position="246"/>
    </location>
</feature>
<feature type="active site" description="Charge relay system" evidence="6 7">
    <location>
        <position position="566"/>
    </location>
</feature>
<reference evidence="12 13" key="1">
    <citation type="submission" date="2016-04" db="EMBL/GenBank/DDBJ databases">
        <title>A degradative enzymes factory behind the ericoid mycorrhizal symbiosis.</title>
        <authorList>
            <consortium name="DOE Joint Genome Institute"/>
            <person name="Martino E."/>
            <person name="Morin E."/>
            <person name="Grelet G."/>
            <person name="Kuo A."/>
            <person name="Kohler A."/>
            <person name="Daghino S."/>
            <person name="Barry K."/>
            <person name="Choi C."/>
            <person name="Cichocki N."/>
            <person name="Clum A."/>
            <person name="Copeland A."/>
            <person name="Hainaut M."/>
            <person name="Haridas S."/>
            <person name="Labutti K."/>
            <person name="Lindquist E."/>
            <person name="Lipzen A."/>
            <person name="Khouja H.-R."/>
            <person name="Murat C."/>
            <person name="Ohm R."/>
            <person name="Olson A."/>
            <person name="Spatafora J."/>
            <person name="Veneault-Fourrey C."/>
            <person name="Henrissat B."/>
            <person name="Grigoriev I."/>
            <person name="Martin F."/>
            <person name="Perotto S."/>
        </authorList>
    </citation>
    <scope>NUCLEOTIDE SEQUENCE [LARGE SCALE GENOMIC DNA]</scope>
    <source>
        <strain evidence="12 13">F</strain>
    </source>
</reference>
<comment type="similarity">
    <text evidence="1 7 8">Belongs to the peptidase S8 family.</text>
</comment>
<protein>
    <submittedName>
        <fullName evidence="12">Subtilisin-like protein</fullName>
    </submittedName>
</protein>
<evidence type="ECO:0000313" key="13">
    <source>
        <dbReference type="Proteomes" id="UP000235786"/>
    </source>
</evidence>
<dbReference type="Pfam" id="PF06280">
    <property type="entry name" value="fn3_5"/>
    <property type="match status" value="1"/>
</dbReference>
<accession>A0A2J6RSB4</accession>
<keyword evidence="4 7" id="KW-0378">Hydrolase</keyword>
<feature type="active site" description="Charge relay system" evidence="6 7">
    <location>
        <position position="193"/>
    </location>
</feature>
<dbReference type="PANTHER" id="PTHR43806:SF66">
    <property type="entry name" value="SERIN ENDOPEPTIDASE"/>
    <property type="match status" value="1"/>
</dbReference>
<dbReference type="InterPro" id="IPR022398">
    <property type="entry name" value="Peptidase_S8_His-AS"/>
</dbReference>
<dbReference type="GO" id="GO:0016020">
    <property type="term" value="C:membrane"/>
    <property type="evidence" value="ECO:0007669"/>
    <property type="project" value="InterPro"/>
</dbReference>
<dbReference type="CDD" id="cd07489">
    <property type="entry name" value="Peptidases_S8_5"/>
    <property type="match status" value="1"/>
</dbReference>
<dbReference type="Proteomes" id="UP000235786">
    <property type="component" value="Unassembled WGS sequence"/>
</dbReference>
<dbReference type="SUPFAM" id="SSF52743">
    <property type="entry name" value="Subtilisin-like"/>
    <property type="match status" value="1"/>
</dbReference>
<dbReference type="InterPro" id="IPR010435">
    <property type="entry name" value="C5a/SBT2-like_Fn3"/>
</dbReference>
<keyword evidence="3 9" id="KW-0732">Signal</keyword>
<feature type="domain" description="Peptidase S8/S53" evidence="10">
    <location>
        <begin position="184"/>
        <end position="601"/>
    </location>
</feature>
<keyword evidence="2 7" id="KW-0645">Protease</keyword>
<dbReference type="STRING" id="1149755.A0A2J6RSB4"/>
<dbReference type="Pfam" id="PF00082">
    <property type="entry name" value="Peptidase_S8"/>
    <property type="match status" value="1"/>
</dbReference>
<dbReference type="PRINTS" id="PR00723">
    <property type="entry name" value="SUBTILISIN"/>
</dbReference>
<dbReference type="InterPro" id="IPR034187">
    <property type="entry name" value="Peptidases_S8_5"/>
</dbReference>
<dbReference type="InterPro" id="IPR015500">
    <property type="entry name" value="Peptidase_S8_subtilisin-rel"/>
</dbReference>
<evidence type="ECO:0000256" key="2">
    <source>
        <dbReference type="ARBA" id="ARBA00022670"/>
    </source>
</evidence>
<evidence type="ECO:0000256" key="5">
    <source>
        <dbReference type="ARBA" id="ARBA00022825"/>
    </source>
</evidence>
<dbReference type="PROSITE" id="PS00137">
    <property type="entry name" value="SUBTILASE_HIS"/>
    <property type="match status" value="1"/>
</dbReference>
<dbReference type="EMBL" id="KZ613944">
    <property type="protein sequence ID" value="PMD41404.1"/>
    <property type="molecule type" value="Genomic_DNA"/>
</dbReference>
<dbReference type="GO" id="GO:0004252">
    <property type="term" value="F:serine-type endopeptidase activity"/>
    <property type="evidence" value="ECO:0007669"/>
    <property type="project" value="UniProtKB-UniRule"/>
</dbReference>
<evidence type="ECO:0000259" key="10">
    <source>
        <dbReference type="Pfam" id="PF00082"/>
    </source>
</evidence>
<evidence type="ECO:0000259" key="11">
    <source>
        <dbReference type="Pfam" id="PF06280"/>
    </source>
</evidence>
<dbReference type="InterPro" id="IPR036852">
    <property type="entry name" value="Peptidase_S8/S53_dom_sf"/>
</dbReference>
<dbReference type="OrthoDB" id="10256524at2759"/>
<dbReference type="PROSITE" id="PS00136">
    <property type="entry name" value="SUBTILASE_ASP"/>
    <property type="match status" value="1"/>
</dbReference>
<keyword evidence="5 7" id="KW-0720">Serine protease</keyword>
<evidence type="ECO:0000313" key="12">
    <source>
        <dbReference type="EMBL" id="PMD41404.1"/>
    </source>
</evidence>
<dbReference type="InterPro" id="IPR050131">
    <property type="entry name" value="Peptidase_S8_subtilisin-like"/>
</dbReference>
<gene>
    <name evidence="12" type="ORF">L207DRAFT_632811</name>
</gene>
<evidence type="ECO:0000256" key="3">
    <source>
        <dbReference type="ARBA" id="ARBA00022729"/>
    </source>
</evidence>
<dbReference type="GO" id="GO:0006508">
    <property type="term" value="P:proteolysis"/>
    <property type="evidence" value="ECO:0007669"/>
    <property type="project" value="UniProtKB-KW"/>
</dbReference>
<dbReference type="PROSITE" id="PS00138">
    <property type="entry name" value="SUBTILASE_SER"/>
    <property type="match status" value="1"/>
</dbReference>
<evidence type="ECO:0000256" key="1">
    <source>
        <dbReference type="ARBA" id="ARBA00011073"/>
    </source>
</evidence>
<dbReference type="InterPro" id="IPR023828">
    <property type="entry name" value="Peptidase_S8_Ser-AS"/>
</dbReference>
<dbReference type="Gene3D" id="2.60.40.1710">
    <property type="entry name" value="Subtilisin-like superfamily"/>
    <property type="match status" value="1"/>
</dbReference>
<sequence>MLLSLFWLVCLVSLASSDPVSKIVIPTPSKGAFPFSKSPGQSSFIVELKPDAPLGKRSHDEFHRRAIDLNLDYQVQREFTNSKLFYGLSIKLSQNITLSQVNDTLKLIPEVVAVYPNRLVNKPAPIQSVGKFTAPTTVKSNSALNKTWTPVDDSPELPYITGVDTSSVLKMADVDKVHALGIKGKGMKIAFIDTGVDYNHPSLGGGFGPGFKIAGGYAFVDDNWIPGGNDPIPGPDPLTTCFAGGHGTHVSGIAGMVDPPDVGFGMTGVAPEASLYMYRIFSCVSDSTTTDVIMAAMIQAAADGVDVISMSLGSMAPFQDDTPYTTLVNSITGQGIAVIAANGNDGDLGIYGESTPASVETALGAGSATNLKFPVNYNMKDSTGASFQYQAVWPLILPQALTVYYYGADCTQAAWDTTGAAVTDPANTIVLVGVTADCPLGTQMSAASSYPIQYLMGYNLGQDLVSQDAELEVPFPVTTLVVDPRSGASILRHIKSTGNTYSLSFTDPTASSVRMITGGMVSNFSSFGPTWDTVALKPQLSAPGGKILSTWPLGAFGGYAIISGTSMATPFVAACYALVKSQNPALSVAEIINLLQSSSTPMQYVYDHTIFSAVAGQGAGMINPYNAIKYQTTVTPSQIELGDTDNFLNAPQTIKINNASPKSQTYTIKHEGAGYAEYAPYPDALTPQFANLWGLPQYAIYGSASFSDSIVTIPAGQSHEISVTFTPPTLSLAQIHKTPVFSGFISISSSDETFSIPYLGVPYSRQKTNAIDLSNFTISDGVNNYNVAQPCVFHYPGLFDDNANWTIRINTQFEAYNLTAWEFPNIEVNFLTGGADYEVHVLQANTTFVPTHYGYDPTIKIPYMDTNHTPHDTWQGVPSYGWLPDNSQNNDDDPSESSIDFIPEQTTVTFFWGAVYFDTIGPDGNDYEYLPNGDYRILISMLKPGAASTDLAEWESWLSPVIRLLGDWRDT</sequence>
<organism evidence="12 13">
    <name type="scientific">Hyaloscypha variabilis (strain UAMH 11265 / GT02V1 / F)</name>
    <name type="common">Meliniomyces variabilis</name>
    <dbReference type="NCBI Taxonomy" id="1149755"/>
    <lineage>
        <taxon>Eukaryota</taxon>
        <taxon>Fungi</taxon>
        <taxon>Dikarya</taxon>
        <taxon>Ascomycota</taxon>
        <taxon>Pezizomycotina</taxon>
        <taxon>Leotiomycetes</taxon>
        <taxon>Helotiales</taxon>
        <taxon>Hyaloscyphaceae</taxon>
        <taxon>Hyaloscypha</taxon>
        <taxon>Hyaloscypha variabilis</taxon>
    </lineage>
</organism>
<dbReference type="InterPro" id="IPR023827">
    <property type="entry name" value="Peptidase_S8_Asp-AS"/>
</dbReference>
<evidence type="ECO:0000256" key="6">
    <source>
        <dbReference type="PIRSR" id="PIRSR615500-1"/>
    </source>
</evidence>
<dbReference type="Gene3D" id="3.40.50.200">
    <property type="entry name" value="Peptidase S8/S53 domain"/>
    <property type="match status" value="2"/>
</dbReference>
<evidence type="ECO:0000256" key="9">
    <source>
        <dbReference type="SAM" id="SignalP"/>
    </source>
</evidence>
<dbReference type="PROSITE" id="PS51892">
    <property type="entry name" value="SUBTILASE"/>
    <property type="match status" value="1"/>
</dbReference>
<keyword evidence="13" id="KW-1185">Reference proteome</keyword>
<feature type="domain" description="C5a peptidase/Subtilisin-like protease SBT2-like Fn3-like" evidence="11">
    <location>
        <begin position="639"/>
        <end position="759"/>
    </location>
</feature>
<evidence type="ECO:0000256" key="4">
    <source>
        <dbReference type="ARBA" id="ARBA00022801"/>
    </source>
</evidence>
<proteinExistence type="inferred from homology"/>
<evidence type="ECO:0000256" key="7">
    <source>
        <dbReference type="PROSITE-ProRule" id="PRU01240"/>
    </source>
</evidence>
<evidence type="ECO:0000256" key="8">
    <source>
        <dbReference type="RuleBase" id="RU003355"/>
    </source>
</evidence>
<dbReference type="InterPro" id="IPR000209">
    <property type="entry name" value="Peptidase_S8/S53_dom"/>
</dbReference>
<dbReference type="AlphaFoldDB" id="A0A2J6RSB4"/>
<feature type="signal peptide" evidence="9">
    <location>
        <begin position="1"/>
        <end position="17"/>
    </location>
</feature>
<name>A0A2J6RSB4_HYAVF</name>
<dbReference type="PANTHER" id="PTHR43806">
    <property type="entry name" value="PEPTIDASE S8"/>
    <property type="match status" value="1"/>
</dbReference>
<feature type="chain" id="PRO_5014357386" evidence="9">
    <location>
        <begin position="18"/>
        <end position="971"/>
    </location>
</feature>